<name>A0A2K2DQ42_BRADI</name>
<dbReference type="EMBL" id="CM000880">
    <property type="protein sequence ID" value="PNT76388.1"/>
    <property type="molecule type" value="Genomic_DNA"/>
</dbReference>
<reference evidence="2 3" key="1">
    <citation type="journal article" date="2010" name="Nature">
        <title>Genome sequencing and analysis of the model grass Brachypodium distachyon.</title>
        <authorList>
            <consortium name="International Brachypodium Initiative"/>
        </authorList>
    </citation>
    <scope>NUCLEOTIDE SEQUENCE [LARGE SCALE GENOMIC DNA]</scope>
    <source>
        <strain evidence="2 3">Bd21</strain>
    </source>
</reference>
<evidence type="ECO:0000313" key="4">
    <source>
        <dbReference type="Proteomes" id="UP000008810"/>
    </source>
</evidence>
<feature type="compositionally biased region" description="Basic and acidic residues" evidence="1">
    <location>
        <begin position="125"/>
        <end position="140"/>
    </location>
</feature>
<sequence>MAGRKHSLYWWLTGDESPPPARSPRQASTRSGCSRTHSPAASRCSPSASVHPRSHRACVSASATGRSFAHTTSRSSYTPHSLTHPPPMRPPYSMHGSSSTMHPRNAILDDMELACHASIASFEAEKAARVAREQSRHDSDDSLSESLMDDSDEDLANADEGGPGGSVGRPAAVPSADGRNTIDISSDEE</sequence>
<dbReference type="EnsemblPlants" id="PNT76388">
    <property type="protein sequence ID" value="PNT76388"/>
    <property type="gene ID" value="BRADI_1g47672v3"/>
</dbReference>
<gene>
    <name evidence="2" type="ORF">BRADI_1g47672v3</name>
</gene>
<protein>
    <submittedName>
        <fullName evidence="2 3">Uncharacterized protein</fullName>
    </submittedName>
</protein>
<evidence type="ECO:0000313" key="2">
    <source>
        <dbReference type="EMBL" id="PNT76388.1"/>
    </source>
</evidence>
<dbReference type="InParanoid" id="A0A2K2DQ42"/>
<evidence type="ECO:0000256" key="1">
    <source>
        <dbReference type="SAM" id="MobiDB-lite"/>
    </source>
</evidence>
<keyword evidence="4" id="KW-1185">Reference proteome</keyword>
<feature type="compositionally biased region" description="Polar residues" evidence="1">
    <location>
        <begin position="61"/>
        <end position="81"/>
    </location>
</feature>
<evidence type="ECO:0000313" key="3">
    <source>
        <dbReference type="EnsemblPlants" id="PNT76388"/>
    </source>
</evidence>
<feature type="region of interest" description="Disordered" evidence="1">
    <location>
        <begin position="125"/>
        <end position="189"/>
    </location>
</feature>
<dbReference type="Proteomes" id="UP000008810">
    <property type="component" value="Chromosome 1"/>
</dbReference>
<feature type="compositionally biased region" description="Low complexity" evidence="1">
    <location>
        <begin position="38"/>
        <end position="49"/>
    </location>
</feature>
<dbReference type="Gramene" id="PNT76388">
    <property type="protein sequence ID" value="PNT76388"/>
    <property type="gene ID" value="BRADI_1g47672v3"/>
</dbReference>
<reference evidence="3" key="3">
    <citation type="submission" date="2018-08" db="UniProtKB">
        <authorList>
            <consortium name="EnsemblPlants"/>
        </authorList>
    </citation>
    <scope>IDENTIFICATION</scope>
    <source>
        <strain evidence="3">cv. Bd21</strain>
    </source>
</reference>
<reference evidence="2" key="2">
    <citation type="submission" date="2017-06" db="EMBL/GenBank/DDBJ databases">
        <title>WGS assembly of Brachypodium distachyon.</title>
        <authorList>
            <consortium name="The International Brachypodium Initiative"/>
            <person name="Lucas S."/>
            <person name="Harmon-Smith M."/>
            <person name="Lail K."/>
            <person name="Tice H."/>
            <person name="Grimwood J."/>
            <person name="Bruce D."/>
            <person name="Barry K."/>
            <person name="Shu S."/>
            <person name="Lindquist E."/>
            <person name="Wang M."/>
            <person name="Pitluck S."/>
            <person name="Vogel J.P."/>
            <person name="Garvin D.F."/>
            <person name="Mockler T.C."/>
            <person name="Schmutz J."/>
            <person name="Rokhsar D."/>
            <person name="Bevan M.W."/>
        </authorList>
    </citation>
    <scope>NUCLEOTIDE SEQUENCE</scope>
    <source>
        <strain evidence="2">Bd21</strain>
    </source>
</reference>
<accession>A0A2K2DQ42</accession>
<dbReference type="AlphaFoldDB" id="A0A2K2DQ42"/>
<organism evidence="2">
    <name type="scientific">Brachypodium distachyon</name>
    <name type="common">Purple false brome</name>
    <name type="synonym">Trachynia distachya</name>
    <dbReference type="NCBI Taxonomy" id="15368"/>
    <lineage>
        <taxon>Eukaryota</taxon>
        <taxon>Viridiplantae</taxon>
        <taxon>Streptophyta</taxon>
        <taxon>Embryophyta</taxon>
        <taxon>Tracheophyta</taxon>
        <taxon>Spermatophyta</taxon>
        <taxon>Magnoliopsida</taxon>
        <taxon>Liliopsida</taxon>
        <taxon>Poales</taxon>
        <taxon>Poaceae</taxon>
        <taxon>BOP clade</taxon>
        <taxon>Pooideae</taxon>
        <taxon>Stipodae</taxon>
        <taxon>Brachypodieae</taxon>
        <taxon>Brachypodium</taxon>
    </lineage>
</organism>
<feature type="region of interest" description="Disordered" evidence="1">
    <location>
        <begin position="1"/>
        <end position="103"/>
    </location>
</feature>
<feature type="compositionally biased region" description="Acidic residues" evidence="1">
    <location>
        <begin position="141"/>
        <end position="157"/>
    </location>
</feature>
<proteinExistence type="predicted"/>